<accession>A0ABD3TE32</accession>
<protein>
    <recommendedName>
        <fullName evidence="2">Putative plant transposon protein domain-containing protein</fullName>
    </recommendedName>
</protein>
<evidence type="ECO:0000313" key="3">
    <source>
        <dbReference type="EMBL" id="KAL3835062.1"/>
    </source>
</evidence>
<reference evidence="3 4" key="1">
    <citation type="submission" date="2024-12" db="EMBL/GenBank/DDBJ databases">
        <title>The unique morphological basis and parallel evolutionary history of personate flowers in Penstemon.</title>
        <authorList>
            <person name="Depatie T.H."/>
            <person name="Wessinger C.A."/>
        </authorList>
    </citation>
    <scope>NUCLEOTIDE SEQUENCE [LARGE SCALE GENOMIC DNA]</scope>
    <source>
        <strain evidence="3">WTNN_2</strain>
        <tissue evidence="3">Leaf</tissue>
    </source>
</reference>
<dbReference type="EMBL" id="JBJXBP010000004">
    <property type="protein sequence ID" value="KAL3835062.1"/>
    <property type="molecule type" value="Genomic_DNA"/>
</dbReference>
<proteinExistence type="predicted"/>
<comment type="caution">
    <text evidence="3">The sequence shown here is derived from an EMBL/GenBank/DDBJ whole genome shotgun (WGS) entry which is preliminary data.</text>
</comment>
<sequence length="316" mass="36422">MVEEEDYDTNRFLSKLAQDSFYEDLEKKFLAERYITYDRAAYPLLYDQIEARGWNALLQRPVRDTFPGEIAREFYANAHFSKATEVAWVRGVEVRFTPDAINEFYNIEWPVGQKDETDDLFRRGEIEDEHLAQMKGFLSVDNQDTYEPLRQGQLTREAKAWAVVMCSHFAPTSFNTHYGNTRVPLLYALTKGLKFNLGKVIYARIRNTIDRTSTKQKSFIFPYLIFGLCKNAGVDFGVMQEVCKLGTPIGNQSICATLGLTYQNYAPRPNPPAGNYAPRPNPPAGRVQRVPREIERRLDALERKFTIHSEYTSTLI</sequence>
<dbReference type="AlphaFoldDB" id="A0ABD3TE32"/>
<organism evidence="3 4">
    <name type="scientific">Penstemon smallii</name>
    <dbReference type="NCBI Taxonomy" id="265156"/>
    <lineage>
        <taxon>Eukaryota</taxon>
        <taxon>Viridiplantae</taxon>
        <taxon>Streptophyta</taxon>
        <taxon>Embryophyta</taxon>
        <taxon>Tracheophyta</taxon>
        <taxon>Spermatophyta</taxon>
        <taxon>Magnoliopsida</taxon>
        <taxon>eudicotyledons</taxon>
        <taxon>Gunneridae</taxon>
        <taxon>Pentapetalae</taxon>
        <taxon>asterids</taxon>
        <taxon>lamiids</taxon>
        <taxon>Lamiales</taxon>
        <taxon>Plantaginaceae</taxon>
        <taxon>Cheloneae</taxon>
        <taxon>Penstemon</taxon>
    </lineage>
</organism>
<feature type="region of interest" description="Disordered" evidence="1">
    <location>
        <begin position="269"/>
        <end position="289"/>
    </location>
</feature>
<evidence type="ECO:0000313" key="4">
    <source>
        <dbReference type="Proteomes" id="UP001634393"/>
    </source>
</evidence>
<dbReference type="Proteomes" id="UP001634393">
    <property type="component" value="Unassembled WGS sequence"/>
</dbReference>
<evidence type="ECO:0000256" key="1">
    <source>
        <dbReference type="SAM" id="MobiDB-lite"/>
    </source>
</evidence>
<gene>
    <name evidence="3" type="ORF">ACJIZ3_009798</name>
</gene>
<feature type="domain" description="Putative plant transposon protein" evidence="2">
    <location>
        <begin position="51"/>
        <end position="235"/>
    </location>
</feature>
<dbReference type="InterPro" id="IPR046796">
    <property type="entry name" value="Transposase_32_dom"/>
</dbReference>
<keyword evidence="4" id="KW-1185">Reference proteome</keyword>
<dbReference type="Pfam" id="PF20167">
    <property type="entry name" value="Transposase_32"/>
    <property type="match status" value="1"/>
</dbReference>
<evidence type="ECO:0000259" key="2">
    <source>
        <dbReference type="Pfam" id="PF20167"/>
    </source>
</evidence>
<name>A0ABD3TE32_9LAMI</name>